<dbReference type="Pfam" id="PF14310">
    <property type="entry name" value="Fn3-like"/>
    <property type="match status" value="1"/>
</dbReference>
<dbReference type="InterPro" id="IPR036881">
    <property type="entry name" value="Glyco_hydro_3_C_sf"/>
</dbReference>
<evidence type="ECO:0000256" key="6">
    <source>
        <dbReference type="ARBA" id="ARBA00022475"/>
    </source>
</evidence>
<dbReference type="InterPro" id="IPR017853">
    <property type="entry name" value="GH"/>
</dbReference>
<evidence type="ECO:0000256" key="11">
    <source>
        <dbReference type="ARBA" id="ARBA00023136"/>
    </source>
</evidence>
<dbReference type="Gene3D" id="3.20.20.300">
    <property type="entry name" value="Glycoside hydrolase, family 3, N-terminal domain"/>
    <property type="match status" value="1"/>
</dbReference>
<reference evidence="24" key="1">
    <citation type="submission" date="2015-10" db="EMBL/GenBank/DDBJ databases">
        <authorList>
            <person name="Regsiter A."/>
            <person name="william w."/>
        </authorList>
    </citation>
    <scope>NUCLEOTIDE SEQUENCE</scope>
    <source>
        <strain evidence="24">Montdore</strain>
    </source>
</reference>
<dbReference type="Pfam" id="PF01915">
    <property type="entry name" value="Glyco_hydro_3_C"/>
    <property type="match status" value="1"/>
</dbReference>
<keyword evidence="8" id="KW-0378">Hydrolase</keyword>
<proteinExistence type="inferred from homology"/>
<dbReference type="PANTHER" id="PTHR42715">
    <property type="entry name" value="BETA-GLUCOSIDASE"/>
    <property type="match status" value="1"/>
</dbReference>
<name>A0A292Q0L4_9PEZI</name>
<evidence type="ECO:0000256" key="5">
    <source>
        <dbReference type="ARBA" id="ARBA00012744"/>
    </source>
</evidence>
<feature type="signal peptide" evidence="22">
    <location>
        <begin position="1"/>
        <end position="19"/>
    </location>
</feature>
<comment type="similarity">
    <text evidence="4">Belongs to the glycosyl hydrolase 3 family.</text>
</comment>
<keyword evidence="11" id="KW-0472">Membrane</keyword>
<evidence type="ECO:0000256" key="15">
    <source>
        <dbReference type="ARBA" id="ARBA00023326"/>
    </source>
</evidence>
<evidence type="ECO:0000256" key="16">
    <source>
        <dbReference type="ARBA" id="ARBA00024983"/>
    </source>
</evidence>
<dbReference type="InterPro" id="IPR036962">
    <property type="entry name" value="Glyco_hydro_3_N_sf"/>
</dbReference>
<keyword evidence="10" id="KW-1133">Transmembrane helix</keyword>
<keyword evidence="14" id="KW-0326">Glycosidase</keyword>
<evidence type="ECO:0000256" key="8">
    <source>
        <dbReference type="ARBA" id="ARBA00022801"/>
    </source>
</evidence>
<keyword evidence="6" id="KW-1003">Cell membrane</keyword>
<evidence type="ECO:0000313" key="24">
    <source>
        <dbReference type="EMBL" id="CUS12954.1"/>
    </source>
</evidence>
<evidence type="ECO:0000256" key="9">
    <source>
        <dbReference type="ARBA" id="ARBA00022968"/>
    </source>
</evidence>
<dbReference type="InterPro" id="IPR026891">
    <property type="entry name" value="Fn3-like"/>
</dbReference>
<dbReference type="Gene3D" id="2.60.40.10">
    <property type="entry name" value="Immunoglobulins"/>
    <property type="match status" value="1"/>
</dbReference>
<protein>
    <recommendedName>
        <fullName evidence="17">Probable beta-glucosidase E</fullName>
        <ecNumber evidence="5">3.2.1.21</ecNumber>
    </recommendedName>
    <alternativeName>
        <fullName evidence="18">Beta-D-glucoside glucohydrolase E</fullName>
    </alternativeName>
    <alternativeName>
        <fullName evidence="19">Cellobiase E</fullName>
    </alternativeName>
    <alternativeName>
        <fullName evidence="20">Gentiobiase E</fullName>
    </alternativeName>
</protein>
<accession>A0A292Q0L4</accession>
<evidence type="ECO:0000256" key="10">
    <source>
        <dbReference type="ARBA" id="ARBA00022989"/>
    </source>
</evidence>
<keyword evidence="7" id="KW-0812">Transmembrane</keyword>
<dbReference type="FunFam" id="3.20.20.300:FF:000002">
    <property type="entry name" value="Probable beta-glucosidase"/>
    <property type="match status" value="1"/>
</dbReference>
<evidence type="ECO:0000256" key="13">
    <source>
        <dbReference type="ARBA" id="ARBA00023277"/>
    </source>
</evidence>
<dbReference type="PRINTS" id="PR00133">
    <property type="entry name" value="GLHYDRLASE3"/>
</dbReference>
<evidence type="ECO:0000259" key="23">
    <source>
        <dbReference type="SMART" id="SM01217"/>
    </source>
</evidence>
<dbReference type="EC" id="3.2.1.21" evidence="5"/>
<evidence type="ECO:0000256" key="21">
    <source>
        <dbReference type="SAM" id="MobiDB-lite"/>
    </source>
</evidence>
<dbReference type="GO" id="GO:0005886">
    <property type="term" value="C:plasma membrane"/>
    <property type="evidence" value="ECO:0007669"/>
    <property type="project" value="UniProtKB-SubCell"/>
</dbReference>
<evidence type="ECO:0000256" key="17">
    <source>
        <dbReference type="ARBA" id="ARBA00039576"/>
    </source>
</evidence>
<dbReference type="GO" id="GO:0009251">
    <property type="term" value="P:glucan catabolic process"/>
    <property type="evidence" value="ECO:0007669"/>
    <property type="project" value="TreeGrafter"/>
</dbReference>
<comment type="pathway">
    <text evidence="3">Glycan metabolism; cellulose degradation.</text>
</comment>
<evidence type="ECO:0000256" key="7">
    <source>
        <dbReference type="ARBA" id="ARBA00022692"/>
    </source>
</evidence>
<feature type="domain" description="Fibronectin type III-like" evidence="23">
    <location>
        <begin position="781"/>
        <end position="852"/>
    </location>
</feature>
<keyword evidence="25" id="KW-1185">Reference proteome</keyword>
<dbReference type="GO" id="GO:0008422">
    <property type="term" value="F:beta-glucosidase activity"/>
    <property type="evidence" value="ECO:0007669"/>
    <property type="project" value="UniProtKB-EC"/>
</dbReference>
<evidence type="ECO:0000313" key="25">
    <source>
        <dbReference type="Proteomes" id="UP001412239"/>
    </source>
</evidence>
<dbReference type="InterPro" id="IPR002772">
    <property type="entry name" value="Glyco_hydro_3_C"/>
</dbReference>
<evidence type="ECO:0000256" key="14">
    <source>
        <dbReference type="ARBA" id="ARBA00023295"/>
    </source>
</evidence>
<dbReference type="FunFam" id="3.40.50.1700:FF:000003">
    <property type="entry name" value="Probable beta-glucosidase"/>
    <property type="match status" value="1"/>
</dbReference>
<evidence type="ECO:0000256" key="3">
    <source>
        <dbReference type="ARBA" id="ARBA00004987"/>
    </source>
</evidence>
<evidence type="ECO:0000256" key="18">
    <source>
        <dbReference type="ARBA" id="ARBA00041269"/>
    </source>
</evidence>
<evidence type="ECO:0000256" key="19">
    <source>
        <dbReference type="ARBA" id="ARBA00041599"/>
    </source>
</evidence>
<dbReference type="EMBL" id="LN890979">
    <property type="protein sequence ID" value="CUS12954.1"/>
    <property type="molecule type" value="Genomic_DNA"/>
</dbReference>
<dbReference type="PANTHER" id="PTHR42715:SF20">
    <property type="entry name" value="BETA-GLUCOSIDASE E-RELATED"/>
    <property type="match status" value="1"/>
</dbReference>
<keyword evidence="9" id="KW-0735">Signal-anchor</keyword>
<sequence>MVGLANLLLLLGAAGFAVAAPTELNARQSGASTTSPPWYPAPKGGTAASWAAAYSKAQALVSQMTLLEKVNITTGTGWAMGPCVGNTAPVPRLGFPSLCLQDGPLGIRFADKITSWPAGITIGGTWDKELFHSRGVGLGQEFRRKGVHIALGPAMGPLGRMPAGGRNWEGFGSDPYLQGIACGEHIKGIQSQGVVATAKHLIGNEQEHFRQGPGAISSNIDDRTLHEVYLWPFQDSVKAGVGAVMCSYNRVNNSAACQNSYLQNGILKDELGFQGFVMRAFLFRAKTDSGSDWLAQMSGVASVLAGMDMTMPGDGLNWDDRLSLMGPNFTTAAMNSSVPLDRIDDMVTRIVATWYQFGQDSGYPEPNFSSWTKNTTGLLYYGSNEPPYAIVNRHVDVRGDHAALARKIAAEAIAMLKNEDILPLKKPMKIGVYGSDAGPGNGPNACPDRGCNQGTLAVGWGSGTTDFEYLITPLEAIEKQAATYGGQVSSILNNTKLDEIKADAKKQDICLAFVNADAGEGYISWQDVNGDRPNLKTQLGGDDLILAVAGACKTTVVVVHSVGPIIMEGWATSHKVNGILWAHLPGQESGNSLVDVLWGAVNPSGKLPYTIGKSLEDYGPTAGILYESNGNPPQQDFTEGLLIDYRYFDKKDITPRYEFGFGMSYTTFEFDDLNIVRTGSMEPLPRPRPPPEAVPPTYDSKLPPPSEVGFPPGFTKINRMIYPYLTNTNITVGPYPYPDGYTTPAHKSEAGGAEGGNPALWEIVYTITHTLKNTGKVAGAEVSQLYVNYGSNGTVEFPKRVLRGFEKVFLEPGESETVTFKLTRRDLSYWDVTKQNWVIPSSGLGISIGESSRKFHLRGDLRYGY</sequence>
<dbReference type="Pfam" id="PF00933">
    <property type="entry name" value="Glyco_hydro_3"/>
    <property type="match status" value="1"/>
</dbReference>
<dbReference type="Gene3D" id="3.40.50.1700">
    <property type="entry name" value="Glycoside hydrolase family 3 C-terminal domain"/>
    <property type="match status" value="1"/>
</dbReference>
<dbReference type="InterPro" id="IPR050288">
    <property type="entry name" value="Cellulose_deg_GH3"/>
</dbReference>
<keyword evidence="13" id="KW-0119">Carbohydrate metabolism</keyword>
<evidence type="ECO:0000256" key="22">
    <source>
        <dbReference type="SAM" id="SignalP"/>
    </source>
</evidence>
<dbReference type="SUPFAM" id="SSF52279">
    <property type="entry name" value="Beta-D-glucan exohydrolase, C-terminal domain"/>
    <property type="match status" value="1"/>
</dbReference>
<feature type="compositionally biased region" description="Pro residues" evidence="21">
    <location>
        <begin position="684"/>
        <end position="694"/>
    </location>
</feature>
<keyword evidence="22" id="KW-0732">Signal</keyword>
<comment type="catalytic activity">
    <reaction evidence="1">
        <text>Hydrolysis of terminal, non-reducing beta-D-glucosyl residues with release of beta-D-glucose.</text>
        <dbReference type="EC" id="3.2.1.21"/>
    </reaction>
</comment>
<feature type="chain" id="PRO_5013036308" description="Probable beta-glucosidase E" evidence="22">
    <location>
        <begin position="20"/>
        <end position="865"/>
    </location>
</feature>
<keyword evidence="12" id="KW-0325">Glycoprotein</keyword>
<gene>
    <name evidence="24" type="ORF">GSTUAT00002869001</name>
</gene>
<evidence type="ECO:0000256" key="4">
    <source>
        <dbReference type="ARBA" id="ARBA00005336"/>
    </source>
</evidence>
<dbReference type="Proteomes" id="UP001412239">
    <property type="component" value="Unassembled WGS sequence"/>
</dbReference>
<evidence type="ECO:0000256" key="12">
    <source>
        <dbReference type="ARBA" id="ARBA00023180"/>
    </source>
</evidence>
<comment type="subcellular location">
    <subcellularLocation>
        <location evidence="2">Cell membrane</location>
        <topology evidence="2">Single-pass type II membrane protein</topology>
    </subcellularLocation>
</comment>
<evidence type="ECO:0000256" key="1">
    <source>
        <dbReference type="ARBA" id="ARBA00000448"/>
    </source>
</evidence>
<evidence type="ECO:0000256" key="20">
    <source>
        <dbReference type="ARBA" id="ARBA00041811"/>
    </source>
</evidence>
<comment type="function">
    <text evidence="16">Beta-glucosidases are one of a number of cellulolytic enzymes involved in the degradation of cellulosic biomass. Catalyzes the last step releasing glucose from the inhibitory cellobiose.</text>
</comment>
<dbReference type="SMART" id="SM01217">
    <property type="entry name" value="Fn3_like"/>
    <property type="match status" value="1"/>
</dbReference>
<dbReference type="InterPro" id="IPR013783">
    <property type="entry name" value="Ig-like_fold"/>
</dbReference>
<feature type="region of interest" description="Disordered" evidence="21">
    <location>
        <begin position="679"/>
        <end position="705"/>
    </location>
</feature>
<dbReference type="SUPFAM" id="SSF51445">
    <property type="entry name" value="(Trans)glycosidases"/>
    <property type="match status" value="1"/>
</dbReference>
<dbReference type="InterPro" id="IPR001764">
    <property type="entry name" value="Glyco_hydro_3_N"/>
</dbReference>
<organism evidence="24 25">
    <name type="scientific">Tuber aestivum</name>
    <name type="common">summer truffle</name>
    <dbReference type="NCBI Taxonomy" id="59557"/>
    <lineage>
        <taxon>Eukaryota</taxon>
        <taxon>Fungi</taxon>
        <taxon>Dikarya</taxon>
        <taxon>Ascomycota</taxon>
        <taxon>Pezizomycotina</taxon>
        <taxon>Pezizomycetes</taxon>
        <taxon>Pezizales</taxon>
        <taxon>Tuberaceae</taxon>
        <taxon>Tuber</taxon>
    </lineage>
</organism>
<evidence type="ECO:0000256" key="2">
    <source>
        <dbReference type="ARBA" id="ARBA00004401"/>
    </source>
</evidence>
<keyword evidence="15" id="KW-0624">Polysaccharide degradation</keyword>
<dbReference type="AlphaFoldDB" id="A0A292Q0L4"/>